<dbReference type="EMBL" id="UGCP01000002">
    <property type="protein sequence ID" value="STI85212.1"/>
    <property type="molecule type" value="Genomic_DNA"/>
</dbReference>
<evidence type="ECO:0000256" key="7">
    <source>
        <dbReference type="SAM" id="MobiDB-lite"/>
    </source>
</evidence>
<keyword evidence="5" id="KW-1133">Transmembrane helix</keyword>
<dbReference type="AlphaFoldDB" id="A0A376U7F0"/>
<dbReference type="GO" id="GO:0042910">
    <property type="term" value="F:xenobiotic transmembrane transporter activity"/>
    <property type="evidence" value="ECO:0007669"/>
    <property type="project" value="TreeGrafter"/>
</dbReference>
<feature type="region of interest" description="Disordered" evidence="7">
    <location>
        <begin position="102"/>
        <end position="122"/>
    </location>
</feature>
<dbReference type="Gene3D" id="3.30.2090.10">
    <property type="entry name" value="Multidrug efflux transporter AcrB TolC docking domain, DN and DC subdomains"/>
    <property type="match status" value="1"/>
</dbReference>
<dbReference type="FunFam" id="3.30.2090.10:FF:000004">
    <property type="entry name" value="Multidrug resistance protein MdtC"/>
    <property type="match status" value="1"/>
</dbReference>
<evidence type="ECO:0000256" key="4">
    <source>
        <dbReference type="ARBA" id="ARBA00022692"/>
    </source>
</evidence>
<proteinExistence type="predicted"/>
<dbReference type="Pfam" id="PF00873">
    <property type="entry name" value="ACR_tran"/>
    <property type="match status" value="1"/>
</dbReference>
<evidence type="ECO:0000256" key="6">
    <source>
        <dbReference type="ARBA" id="ARBA00023136"/>
    </source>
</evidence>
<dbReference type="Proteomes" id="UP000254079">
    <property type="component" value="Unassembled WGS sequence"/>
</dbReference>
<dbReference type="InterPro" id="IPR001036">
    <property type="entry name" value="Acrflvin-R"/>
</dbReference>
<evidence type="ECO:0000256" key="1">
    <source>
        <dbReference type="ARBA" id="ARBA00022448"/>
    </source>
</evidence>
<dbReference type="PANTHER" id="PTHR32063">
    <property type="match status" value="1"/>
</dbReference>
<protein>
    <submittedName>
        <fullName evidence="8">Multidrug resistance protein</fullName>
    </submittedName>
</protein>
<name>A0A376U7F0_ECOLX</name>
<dbReference type="SUPFAM" id="SSF82714">
    <property type="entry name" value="Multidrug efflux transporter AcrB TolC docking domain, DN and DC subdomains"/>
    <property type="match status" value="1"/>
</dbReference>
<evidence type="ECO:0000313" key="9">
    <source>
        <dbReference type="Proteomes" id="UP000254079"/>
    </source>
</evidence>
<sequence>MNLVYDRDTMARLGIDVQAANSLLNNAFGQRQISTIYQPMNQYKVVMEVDPRYTQDISALEKMFVINNEGKAIPLSYFAKWQPANAPLSVNHQGLSAASTISFKPCRPENRSRTPVRRSIAQ</sequence>
<keyword evidence="1" id="KW-0813">Transport</keyword>
<gene>
    <name evidence="8" type="primary">mdtC_2</name>
    <name evidence="8" type="ORF">NCTC8622_04292</name>
</gene>
<keyword evidence="6" id="KW-0472">Membrane</keyword>
<evidence type="ECO:0000256" key="5">
    <source>
        <dbReference type="ARBA" id="ARBA00022989"/>
    </source>
</evidence>
<dbReference type="InterPro" id="IPR027463">
    <property type="entry name" value="AcrB_DN_DC_subdom"/>
</dbReference>
<accession>A0A376U7F0</accession>
<evidence type="ECO:0000313" key="8">
    <source>
        <dbReference type="EMBL" id="STI85212.1"/>
    </source>
</evidence>
<keyword evidence="4" id="KW-0812">Transmembrane</keyword>
<evidence type="ECO:0000256" key="3">
    <source>
        <dbReference type="ARBA" id="ARBA00022519"/>
    </source>
</evidence>
<organism evidence="8 9">
    <name type="scientific">Escherichia coli</name>
    <dbReference type="NCBI Taxonomy" id="562"/>
    <lineage>
        <taxon>Bacteria</taxon>
        <taxon>Pseudomonadati</taxon>
        <taxon>Pseudomonadota</taxon>
        <taxon>Gammaproteobacteria</taxon>
        <taxon>Enterobacterales</taxon>
        <taxon>Enterobacteriaceae</taxon>
        <taxon>Escherichia</taxon>
    </lineage>
</organism>
<keyword evidence="3" id="KW-0997">Cell inner membrane</keyword>
<dbReference type="PANTHER" id="PTHR32063:SF34">
    <property type="entry name" value="MULTIDRUG RESISTANCE PROTEIN MDTC"/>
    <property type="match status" value="1"/>
</dbReference>
<evidence type="ECO:0000256" key="2">
    <source>
        <dbReference type="ARBA" id="ARBA00022475"/>
    </source>
</evidence>
<reference evidence="8 9" key="1">
    <citation type="submission" date="2018-06" db="EMBL/GenBank/DDBJ databases">
        <authorList>
            <consortium name="Pathogen Informatics"/>
            <person name="Doyle S."/>
        </authorList>
    </citation>
    <scope>NUCLEOTIDE SEQUENCE [LARGE SCALE GENOMIC DNA]</scope>
    <source>
        <strain evidence="8 9">NCTC8622</strain>
    </source>
</reference>
<dbReference type="GO" id="GO:0005886">
    <property type="term" value="C:plasma membrane"/>
    <property type="evidence" value="ECO:0007669"/>
    <property type="project" value="TreeGrafter"/>
</dbReference>
<keyword evidence="2" id="KW-1003">Cell membrane</keyword>